<dbReference type="RefSeq" id="WP_121204338.1">
    <property type="nucleotide sequence ID" value="NZ_RBZP01000007.1"/>
</dbReference>
<evidence type="ECO:0000313" key="3">
    <source>
        <dbReference type="Proteomes" id="UP000269301"/>
    </source>
</evidence>
<keyword evidence="3" id="KW-1185">Reference proteome</keyword>
<comment type="caution">
    <text evidence="2">The sequence shown here is derived from an EMBL/GenBank/DDBJ whole genome shotgun (WGS) entry which is preliminary data.</text>
</comment>
<dbReference type="SUPFAM" id="SSF109998">
    <property type="entry name" value="Triger factor/SurA peptide-binding domain-like"/>
    <property type="match status" value="1"/>
</dbReference>
<proteinExistence type="predicted"/>
<dbReference type="AlphaFoldDB" id="A0A495A2J6"/>
<sequence length="230" mass="26809">MRKLIIYTVIVTIGMIFAACNNETLEENTEQTLSEQEPLEFSDEERVEEETTVATVNGQEIKGRKYNSIYTQIKSMMYQYGQDVSDAENIKEQTIAILVNQELIMQDAGKVGVHVTEEEAGEELQRIKEKQGDQFKELLQQFDLKEEDYRVLLKDDLITSKYIEQEIKVEVTEEEMKARYDELKERDKEIGDFTEIKDQIKSVLEGEKKNKEYQVKVTKLKEKAEVETSI</sequence>
<dbReference type="PANTHER" id="PTHR47245:SF2">
    <property type="entry name" value="PEPTIDYL-PROLYL CIS-TRANS ISOMERASE HP_0175-RELATED"/>
    <property type="match status" value="1"/>
</dbReference>
<dbReference type="EMBL" id="RBZP01000007">
    <property type="protein sequence ID" value="RKQ33176.1"/>
    <property type="molecule type" value="Genomic_DNA"/>
</dbReference>
<dbReference type="Pfam" id="PF13624">
    <property type="entry name" value="SurA_N_3"/>
    <property type="match status" value="1"/>
</dbReference>
<protein>
    <recommendedName>
        <fullName evidence="4">Peptidylprolyl isomerase</fullName>
    </recommendedName>
</protein>
<name>A0A495A2J6_9BACI</name>
<evidence type="ECO:0000256" key="1">
    <source>
        <dbReference type="SAM" id="MobiDB-lite"/>
    </source>
</evidence>
<feature type="compositionally biased region" description="Acidic residues" evidence="1">
    <location>
        <begin position="37"/>
        <end position="48"/>
    </location>
</feature>
<dbReference type="Gene3D" id="1.10.4030.10">
    <property type="entry name" value="Porin chaperone SurA, peptide-binding domain"/>
    <property type="match status" value="1"/>
</dbReference>
<dbReference type="InterPro" id="IPR027304">
    <property type="entry name" value="Trigger_fact/SurA_dom_sf"/>
</dbReference>
<gene>
    <name evidence="2" type="ORF">D8M06_10375</name>
</gene>
<evidence type="ECO:0000313" key="2">
    <source>
        <dbReference type="EMBL" id="RKQ33176.1"/>
    </source>
</evidence>
<organism evidence="2 3">
    <name type="scientific">Oceanobacillus halophilus</name>
    <dbReference type="NCBI Taxonomy" id="930130"/>
    <lineage>
        <taxon>Bacteria</taxon>
        <taxon>Bacillati</taxon>
        <taxon>Bacillota</taxon>
        <taxon>Bacilli</taxon>
        <taxon>Bacillales</taxon>
        <taxon>Bacillaceae</taxon>
        <taxon>Oceanobacillus</taxon>
    </lineage>
</organism>
<dbReference type="PANTHER" id="PTHR47245">
    <property type="entry name" value="PEPTIDYLPROLYL ISOMERASE"/>
    <property type="match status" value="1"/>
</dbReference>
<evidence type="ECO:0008006" key="4">
    <source>
        <dbReference type="Google" id="ProtNLM"/>
    </source>
</evidence>
<accession>A0A495A2J6</accession>
<dbReference type="Proteomes" id="UP000269301">
    <property type="component" value="Unassembled WGS sequence"/>
</dbReference>
<dbReference type="OrthoDB" id="2969382at2"/>
<dbReference type="PROSITE" id="PS51257">
    <property type="entry name" value="PROKAR_LIPOPROTEIN"/>
    <property type="match status" value="1"/>
</dbReference>
<reference evidence="2 3" key="1">
    <citation type="journal article" date="2016" name="Int. J. Syst. Evol. Microbiol.">
        <title>Oceanobacillus halophilus sp. nov., a novel moderately halophilic bacterium from a hypersaline lake.</title>
        <authorList>
            <person name="Amoozegar M.A."/>
            <person name="Bagheri M."/>
            <person name="Makhdoumi A."/>
            <person name="Nikou M.M."/>
            <person name="Fazeli S.A.S."/>
            <person name="Schumann P."/>
            <person name="Sproer C."/>
            <person name="Sanchez-Porro C."/>
            <person name="Ventosa A."/>
        </authorList>
    </citation>
    <scope>NUCLEOTIDE SEQUENCE [LARGE SCALE GENOMIC DNA]</scope>
    <source>
        <strain evidence="2 3">DSM 23996</strain>
    </source>
</reference>
<dbReference type="InterPro" id="IPR050245">
    <property type="entry name" value="PrsA_foldase"/>
</dbReference>
<feature type="region of interest" description="Disordered" evidence="1">
    <location>
        <begin position="28"/>
        <end position="48"/>
    </location>
</feature>